<organism evidence="10 11">
    <name type="scientific">Paenibacillus cremeus</name>
    <dbReference type="NCBI Taxonomy" id="2163881"/>
    <lineage>
        <taxon>Bacteria</taxon>
        <taxon>Bacillati</taxon>
        <taxon>Bacillota</taxon>
        <taxon>Bacilli</taxon>
        <taxon>Bacillales</taxon>
        <taxon>Paenibacillaceae</taxon>
        <taxon>Paenibacillus</taxon>
    </lineage>
</organism>
<comment type="function">
    <text evidence="7">Counteracts the endogenous Pycsar antiviral defense system. Phosphodiesterase that enables metal-dependent hydrolysis of host cyclic nucleotide Pycsar defense signals such as cCMP and cUMP.</text>
</comment>
<keyword evidence="3" id="KW-0479">Metal-binding</keyword>
<dbReference type="SUPFAM" id="SSF56281">
    <property type="entry name" value="Metallo-hydrolase/oxidoreductase"/>
    <property type="match status" value="1"/>
</dbReference>
<dbReference type="EMBL" id="VNJI01000064">
    <property type="protein sequence ID" value="TVY02920.1"/>
    <property type="molecule type" value="Genomic_DNA"/>
</dbReference>
<dbReference type="Proteomes" id="UP000317036">
    <property type="component" value="Unassembled WGS sequence"/>
</dbReference>
<dbReference type="PANTHER" id="PTHR42978">
    <property type="entry name" value="QUORUM-QUENCHING LACTONASE YTNP-RELATED-RELATED"/>
    <property type="match status" value="1"/>
</dbReference>
<sequence>MTDIRWDILTIGHLSRNKFWGESDRQAYRAPRCTCTLIRTQGRNIIVDPSCPPEEMVTVLEQRTGLKPQQIDTVVLTHFHGDHRFGIEAFPEARWVMASREIEDCKLKVSEGSADRQILNKLQPAEEGISAGIELLATPGHCMGHHSLVFHSEGMKVVLAADAVMTKDFFFAKDYYFNTVDPAAAVKSIEAIAEIADLIIPGHDNYFYIKGRG</sequence>
<name>A0A559JSW3_9BACL</name>
<comment type="catalytic activity">
    <reaction evidence="8">
        <text>3',5'-cyclic UMP + H2O = UMP + H(+)</text>
        <dbReference type="Rhea" id="RHEA:70575"/>
        <dbReference type="ChEBI" id="CHEBI:15377"/>
        <dbReference type="ChEBI" id="CHEBI:15378"/>
        <dbReference type="ChEBI" id="CHEBI:57865"/>
        <dbReference type="ChEBI" id="CHEBI:184387"/>
    </reaction>
    <physiologicalReaction direction="left-to-right" evidence="8">
        <dbReference type="Rhea" id="RHEA:70576"/>
    </physiologicalReaction>
</comment>
<comment type="cofactor">
    <cofactor evidence="1">
        <name>Zn(2+)</name>
        <dbReference type="ChEBI" id="CHEBI:29105"/>
    </cofactor>
</comment>
<dbReference type="Gene3D" id="3.60.15.10">
    <property type="entry name" value="Ribonuclease Z/Hydroxyacylglutathione hydrolase-like"/>
    <property type="match status" value="1"/>
</dbReference>
<dbReference type="InterPro" id="IPR036866">
    <property type="entry name" value="RibonucZ/Hydroxyglut_hydro"/>
</dbReference>
<evidence type="ECO:0000256" key="7">
    <source>
        <dbReference type="ARBA" id="ARBA00034301"/>
    </source>
</evidence>
<comment type="caution">
    <text evidence="10">The sequence shown here is derived from an EMBL/GenBank/DDBJ whole genome shotgun (WGS) entry which is preliminary data.</text>
</comment>
<gene>
    <name evidence="10" type="ORF">FPZ49_31535</name>
</gene>
<dbReference type="InterPro" id="IPR051013">
    <property type="entry name" value="MBL_superfamily_lactonases"/>
</dbReference>
<evidence type="ECO:0000259" key="9">
    <source>
        <dbReference type="SMART" id="SM00849"/>
    </source>
</evidence>
<proteinExistence type="inferred from homology"/>
<accession>A0A559JSW3</accession>
<dbReference type="SMART" id="SM00849">
    <property type="entry name" value="Lactamase_B"/>
    <property type="match status" value="1"/>
</dbReference>
<protein>
    <submittedName>
        <fullName evidence="10">MBL fold metallo-hydrolase</fullName>
    </submittedName>
</protein>
<evidence type="ECO:0000256" key="1">
    <source>
        <dbReference type="ARBA" id="ARBA00001947"/>
    </source>
</evidence>
<dbReference type="PANTHER" id="PTHR42978:SF7">
    <property type="entry name" value="METALLO-HYDROLASE RV2300C-RELATED"/>
    <property type="match status" value="1"/>
</dbReference>
<evidence type="ECO:0000313" key="10">
    <source>
        <dbReference type="EMBL" id="TVY02920.1"/>
    </source>
</evidence>
<dbReference type="GO" id="GO:0046872">
    <property type="term" value="F:metal ion binding"/>
    <property type="evidence" value="ECO:0007669"/>
    <property type="project" value="UniProtKB-KW"/>
</dbReference>
<evidence type="ECO:0000256" key="4">
    <source>
        <dbReference type="ARBA" id="ARBA00022801"/>
    </source>
</evidence>
<dbReference type="InterPro" id="IPR001279">
    <property type="entry name" value="Metallo-B-lactamas"/>
</dbReference>
<comment type="catalytic activity">
    <reaction evidence="6">
        <text>3',5'-cyclic CMP + H2O = CMP + H(+)</text>
        <dbReference type="Rhea" id="RHEA:72675"/>
        <dbReference type="ChEBI" id="CHEBI:15377"/>
        <dbReference type="ChEBI" id="CHEBI:15378"/>
        <dbReference type="ChEBI" id="CHEBI:58003"/>
        <dbReference type="ChEBI" id="CHEBI:60377"/>
    </reaction>
    <physiologicalReaction direction="left-to-right" evidence="6">
        <dbReference type="Rhea" id="RHEA:72676"/>
    </physiologicalReaction>
</comment>
<reference evidence="10 11" key="1">
    <citation type="submission" date="2019-07" db="EMBL/GenBank/DDBJ databases">
        <authorList>
            <person name="Kim J."/>
        </authorList>
    </citation>
    <scope>NUCLEOTIDE SEQUENCE [LARGE SCALE GENOMIC DNA]</scope>
    <source>
        <strain evidence="10 11">JC52</strain>
    </source>
</reference>
<keyword evidence="11" id="KW-1185">Reference proteome</keyword>
<evidence type="ECO:0000256" key="5">
    <source>
        <dbReference type="ARBA" id="ARBA00022833"/>
    </source>
</evidence>
<evidence type="ECO:0000256" key="8">
    <source>
        <dbReference type="ARBA" id="ARBA00048505"/>
    </source>
</evidence>
<dbReference type="GO" id="GO:0016787">
    <property type="term" value="F:hydrolase activity"/>
    <property type="evidence" value="ECO:0007669"/>
    <property type="project" value="UniProtKB-KW"/>
</dbReference>
<dbReference type="OrthoDB" id="9802897at2"/>
<comment type="similarity">
    <text evidence="2">Belongs to the metallo-beta-lactamase superfamily.</text>
</comment>
<evidence type="ECO:0000256" key="6">
    <source>
        <dbReference type="ARBA" id="ARBA00034221"/>
    </source>
</evidence>
<dbReference type="AlphaFoldDB" id="A0A559JSW3"/>
<dbReference type="RefSeq" id="WP_144854282.1">
    <property type="nucleotide sequence ID" value="NZ_VNJI01000064.1"/>
</dbReference>
<keyword evidence="4 10" id="KW-0378">Hydrolase</keyword>
<evidence type="ECO:0000256" key="2">
    <source>
        <dbReference type="ARBA" id="ARBA00007749"/>
    </source>
</evidence>
<evidence type="ECO:0000256" key="3">
    <source>
        <dbReference type="ARBA" id="ARBA00022723"/>
    </source>
</evidence>
<keyword evidence="5" id="KW-0862">Zinc</keyword>
<feature type="domain" description="Metallo-beta-lactamase" evidence="9">
    <location>
        <begin position="32"/>
        <end position="203"/>
    </location>
</feature>
<dbReference type="Pfam" id="PF00753">
    <property type="entry name" value="Lactamase_B"/>
    <property type="match status" value="1"/>
</dbReference>
<evidence type="ECO:0000313" key="11">
    <source>
        <dbReference type="Proteomes" id="UP000317036"/>
    </source>
</evidence>